<dbReference type="EMBL" id="BLXT01006309">
    <property type="protein sequence ID" value="GFO30980.1"/>
    <property type="molecule type" value="Genomic_DNA"/>
</dbReference>
<dbReference type="AlphaFoldDB" id="A0AAV4CGT1"/>
<sequence>MRYQKKARSGSKERALGGVLEGLGVGLGGGLGWDSGKELEYGFVVGNKYGALRALQEGGWDRARGTGLGWDTGKGLCTGQG</sequence>
<name>A0AAV4CGT1_9GAST</name>
<protein>
    <submittedName>
        <fullName evidence="1">Uncharacterized protein</fullName>
    </submittedName>
</protein>
<comment type="caution">
    <text evidence="1">The sequence shown here is derived from an EMBL/GenBank/DDBJ whole genome shotgun (WGS) entry which is preliminary data.</text>
</comment>
<keyword evidence="2" id="KW-1185">Reference proteome</keyword>
<organism evidence="1 2">
    <name type="scientific">Plakobranchus ocellatus</name>
    <dbReference type="NCBI Taxonomy" id="259542"/>
    <lineage>
        <taxon>Eukaryota</taxon>
        <taxon>Metazoa</taxon>
        <taxon>Spiralia</taxon>
        <taxon>Lophotrochozoa</taxon>
        <taxon>Mollusca</taxon>
        <taxon>Gastropoda</taxon>
        <taxon>Heterobranchia</taxon>
        <taxon>Euthyneura</taxon>
        <taxon>Panpulmonata</taxon>
        <taxon>Sacoglossa</taxon>
        <taxon>Placobranchoidea</taxon>
        <taxon>Plakobranchidae</taxon>
        <taxon>Plakobranchus</taxon>
    </lineage>
</organism>
<evidence type="ECO:0000313" key="2">
    <source>
        <dbReference type="Proteomes" id="UP000735302"/>
    </source>
</evidence>
<accession>A0AAV4CGT1</accession>
<reference evidence="1 2" key="1">
    <citation type="journal article" date="2021" name="Elife">
        <title>Chloroplast acquisition without the gene transfer in kleptoplastic sea slugs, Plakobranchus ocellatus.</title>
        <authorList>
            <person name="Maeda T."/>
            <person name="Takahashi S."/>
            <person name="Yoshida T."/>
            <person name="Shimamura S."/>
            <person name="Takaki Y."/>
            <person name="Nagai Y."/>
            <person name="Toyoda A."/>
            <person name="Suzuki Y."/>
            <person name="Arimoto A."/>
            <person name="Ishii H."/>
            <person name="Satoh N."/>
            <person name="Nishiyama T."/>
            <person name="Hasebe M."/>
            <person name="Maruyama T."/>
            <person name="Minagawa J."/>
            <person name="Obokata J."/>
            <person name="Shigenobu S."/>
        </authorList>
    </citation>
    <scope>NUCLEOTIDE SEQUENCE [LARGE SCALE GENOMIC DNA]</scope>
</reference>
<evidence type="ECO:0000313" key="1">
    <source>
        <dbReference type="EMBL" id="GFO30980.1"/>
    </source>
</evidence>
<gene>
    <name evidence="1" type="ORF">PoB_005748500</name>
</gene>
<dbReference type="Proteomes" id="UP000735302">
    <property type="component" value="Unassembled WGS sequence"/>
</dbReference>
<proteinExistence type="predicted"/>